<keyword evidence="7 9" id="KW-0539">Nucleus</keyword>
<evidence type="ECO:0000256" key="11">
    <source>
        <dbReference type="SAM" id="MobiDB-lite"/>
    </source>
</evidence>
<protein>
    <recommendedName>
        <fullName evidence="9">Mediator of RNA polymerase II transcription subunit 9</fullName>
    </recommendedName>
    <alternativeName>
        <fullName evidence="9">Mediator complex subunit 9</fullName>
    </alternativeName>
</protein>
<comment type="subcellular location">
    <subcellularLocation>
        <location evidence="1 9">Nucleus</location>
    </subcellularLocation>
</comment>
<keyword evidence="13" id="KW-1185">Reference proteome</keyword>
<evidence type="ECO:0000313" key="12">
    <source>
        <dbReference type="EMBL" id="KAL2072257.1"/>
    </source>
</evidence>
<evidence type="ECO:0000256" key="9">
    <source>
        <dbReference type="RuleBase" id="RU364145"/>
    </source>
</evidence>
<evidence type="ECO:0000256" key="3">
    <source>
        <dbReference type="ARBA" id="ARBA00011837"/>
    </source>
</evidence>
<dbReference type="InterPro" id="IPR011425">
    <property type="entry name" value="Med9"/>
</dbReference>
<comment type="caution">
    <text evidence="12">The sequence shown here is derived from an EMBL/GenBank/DDBJ whole genome shotgun (WGS) entry which is preliminary data.</text>
</comment>
<comment type="function">
    <text evidence="8 9">Component of the Mediator complex, a coactivator involved in the regulated transcription of nearly all RNA polymerase II-dependent genes. Mediator functions as a bridge to convey information from gene-specific regulatory proteins to the basal RNA polymerase II transcription machinery. Mediator is recruited to promoters by direct interactions with regulatory proteins and serves as a scaffold for the assembly of a functional preinitiation complex with RNA polymerase II and the general transcription factors.</text>
</comment>
<dbReference type="InterPro" id="IPR037212">
    <property type="entry name" value="Med7/Med21-like"/>
</dbReference>
<evidence type="ECO:0000313" key="13">
    <source>
        <dbReference type="Proteomes" id="UP001595075"/>
    </source>
</evidence>
<comment type="similarity">
    <text evidence="2 9">Belongs to the Mediator complex subunit 9 family.</text>
</comment>
<feature type="compositionally biased region" description="Low complexity" evidence="11">
    <location>
        <begin position="37"/>
        <end position="56"/>
    </location>
</feature>
<comment type="subunit">
    <text evidence="3 9">Component of the Mediator complex.</text>
</comment>
<evidence type="ECO:0000256" key="1">
    <source>
        <dbReference type="ARBA" id="ARBA00004123"/>
    </source>
</evidence>
<dbReference type="Pfam" id="PF07544">
    <property type="entry name" value="Med9"/>
    <property type="match status" value="1"/>
</dbReference>
<name>A0ABR4CRQ3_9HELO</name>
<keyword evidence="10" id="KW-0175">Coiled coil</keyword>
<evidence type="ECO:0000256" key="2">
    <source>
        <dbReference type="ARBA" id="ARBA00008089"/>
    </source>
</evidence>
<dbReference type="SUPFAM" id="SSF140718">
    <property type="entry name" value="Mediator hinge subcomplex-like"/>
    <property type="match status" value="1"/>
</dbReference>
<reference evidence="12 13" key="1">
    <citation type="journal article" date="2024" name="Commun. Biol.">
        <title>Comparative genomic analysis of thermophilic fungi reveals convergent evolutionary adaptations and gene losses.</title>
        <authorList>
            <person name="Steindorff A.S."/>
            <person name="Aguilar-Pontes M.V."/>
            <person name="Robinson A.J."/>
            <person name="Andreopoulos B."/>
            <person name="LaButti K."/>
            <person name="Kuo A."/>
            <person name="Mondo S."/>
            <person name="Riley R."/>
            <person name="Otillar R."/>
            <person name="Haridas S."/>
            <person name="Lipzen A."/>
            <person name="Grimwood J."/>
            <person name="Schmutz J."/>
            <person name="Clum A."/>
            <person name="Reid I.D."/>
            <person name="Moisan M.C."/>
            <person name="Butler G."/>
            <person name="Nguyen T.T.M."/>
            <person name="Dewar K."/>
            <person name="Conant G."/>
            <person name="Drula E."/>
            <person name="Henrissat B."/>
            <person name="Hansel C."/>
            <person name="Singer S."/>
            <person name="Hutchinson M.I."/>
            <person name="de Vries R.P."/>
            <person name="Natvig D.O."/>
            <person name="Powell A.J."/>
            <person name="Tsang A."/>
            <person name="Grigoriev I.V."/>
        </authorList>
    </citation>
    <scope>NUCLEOTIDE SEQUENCE [LARGE SCALE GENOMIC DNA]</scope>
    <source>
        <strain evidence="12 13">CBS 494.80</strain>
    </source>
</reference>
<dbReference type="EMBL" id="JAZHXI010000004">
    <property type="protein sequence ID" value="KAL2072257.1"/>
    <property type="molecule type" value="Genomic_DNA"/>
</dbReference>
<evidence type="ECO:0000256" key="10">
    <source>
        <dbReference type="SAM" id="Coils"/>
    </source>
</evidence>
<evidence type="ECO:0000256" key="4">
    <source>
        <dbReference type="ARBA" id="ARBA00023015"/>
    </source>
</evidence>
<evidence type="ECO:0000256" key="5">
    <source>
        <dbReference type="ARBA" id="ARBA00023159"/>
    </source>
</evidence>
<dbReference type="Gene3D" id="6.10.280.10">
    <property type="entry name" value="Mediator complex, subunit Med21"/>
    <property type="match status" value="1"/>
</dbReference>
<gene>
    <name evidence="9" type="primary">MED9</name>
    <name evidence="12" type="ORF">VTL71DRAFT_11600</name>
</gene>
<keyword evidence="5 9" id="KW-0010">Activator</keyword>
<evidence type="ECO:0000256" key="7">
    <source>
        <dbReference type="ARBA" id="ARBA00023242"/>
    </source>
</evidence>
<dbReference type="Proteomes" id="UP001595075">
    <property type="component" value="Unassembled WGS sequence"/>
</dbReference>
<feature type="region of interest" description="Disordered" evidence="11">
    <location>
        <begin position="1"/>
        <end position="64"/>
    </location>
</feature>
<keyword evidence="4 9" id="KW-0805">Transcription regulation</keyword>
<feature type="coiled-coil region" evidence="10">
    <location>
        <begin position="84"/>
        <end position="125"/>
    </location>
</feature>
<evidence type="ECO:0000256" key="6">
    <source>
        <dbReference type="ARBA" id="ARBA00023163"/>
    </source>
</evidence>
<evidence type="ECO:0000256" key="8">
    <source>
        <dbReference type="ARBA" id="ARBA00025687"/>
    </source>
</evidence>
<organism evidence="12 13">
    <name type="scientific">Oculimacula yallundae</name>
    <dbReference type="NCBI Taxonomy" id="86028"/>
    <lineage>
        <taxon>Eukaryota</taxon>
        <taxon>Fungi</taxon>
        <taxon>Dikarya</taxon>
        <taxon>Ascomycota</taxon>
        <taxon>Pezizomycotina</taxon>
        <taxon>Leotiomycetes</taxon>
        <taxon>Helotiales</taxon>
        <taxon>Ploettnerulaceae</taxon>
        <taxon>Oculimacula</taxon>
    </lineage>
</organism>
<accession>A0ABR4CRQ3</accession>
<keyword evidence="6 9" id="KW-0804">Transcription</keyword>
<proteinExistence type="inferred from homology"/>
<sequence length="147" mass="16198">MTSASQPASLMNLPEGLSPDSIDTLPVLSQILSRLQPPSNTSTASTAGSPPTASPSQVVSSTGPLTIKDIPLATDGIKHKLQKARALVKELPDMERSIKEQEEEMRELEERIRKQRDILGRLRDVGLEVKREREERERNSGVDAMET</sequence>